<dbReference type="InterPro" id="IPR050173">
    <property type="entry name" value="ABC_transporter_C-like"/>
</dbReference>
<comment type="similarity">
    <text evidence="2">Belongs to the ABC transporter superfamily. ABCC family. Conjugate transporter (TC 3.A.1.208) subfamily.</text>
</comment>
<name>A0ABQ9F9P1_TEGGR</name>
<evidence type="ECO:0000256" key="8">
    <source>
        <dbReference type="ARBA" id="ARBA00023136"/>
    </source>
</evidence>
<keyword evidence="7 10" id="KW-1133">Transmembrane helix</keyword>
<evidence type="ECO:0000313" key="13">
    <source>
        <dbReference type="Proteomes" id="UP001217089"/>
    </source>
</evidence>
<dbReference type="InterPro" id="IPR056227">
    <property type="entry name" value="TMD0_ABC"/>
</dbReference>
<keyword evidence="8 10" id="KW-0472">Membrane</keyword>
<comment type="subcellular location">
    <subcellularLocation>
        <location evidence="1">Membrane</location>
        <topology evidence="1">Multi-pass membrane protein</topology>
    </subcellularLocation>
</comment>
<evidence type="ECO:0000256" key="7">
    <source>
        <dbReference type="ARBA" id="ARBA00022989"/>
    </source>
</evidence>
<evidence type="ECO:0000256" key="5">
    <source>
        <dbReference type="ARBA" id="ARBA00022741"/>
    </source>
</evidence>
<feature type="domain" description="ABC transmembrane type-1" evidence="11">
    <location>
        <begin position="330"/>
        <end position="411"/>
    </location>
</feature>
<gene>
    <name evidence="12" type="ORF">KUTeg_010373</name>
</gene>
<evidence type="ECO:0000256" key="10">
    <source>
        <dbReference type="SAM" id="Phobius"/>
    </source>
</evidence>
<dbReference type="InterPro" id="IPR011527">
    <property type="entry name" value="ABC1_TM_dom"/>
</dbReference>
<evidence type="ECO:0000256" key="2">
    <source>
        <dbReference type="ARBA" id="ARBA00009726"/>
    </source>
</evidence>
<organism evidence="12 13">
    <name type="scientific">Tegillarca granosa</name>
    <name type="common">Malaysian cockle</name>
    <name type="synonym">Anadara granosa</name>
    <dbReference type="NCBI Taxonomy" id="220873"/>
    <lineage>
        <taxon>Eukaryota</taxon>
        <taxon>Metazoa</taxon>
        <taxon>Spiralia</taxon>
        <taxon>Lophotrochozoa</taxon>
        <taxon>Mollusca</taxon>
        <taxon>Bivalvia</taxon>
        <taxon>Autobranchia</taxon>
        <taxon>Pteriomorphia</taxon>
        <taxon>Arcoida</taxon>
        <taxon>Arcoidea</taxon>
        <taxon>Arcidae</taxon>
        <taxon>Tegillarca</taxon>
    </lineage>
</organism>
<reference evidence="12 13" key="1">
    <citation type="submission" date="2022-12" db="EMBL/GenBank/DDBJ databases">
        <title>Chromosome-level genome of Tegillarca granosa.</title>
        <authorList>
            <person name="Kim J."/>
        </authorList>
    </citation>
    <scope>NUCLEOTIDE SEQUENCE [LARGE SCALE GENOMIC DNA]</scope>
    <source>
        <strain evidence="12">Teg-2019</strain>
        <tissue evidence="12">Adductor muscle</tissue>
    </source>
</reference>
<dbReference type="InterPro" id="IPR036640">
    <property type="entry name" value="ABC1_TM_sf"/>
</dbReference>
<accession>A0ABQ9F9P1</accession>
<evidence type="ECO:0000256" key="9">
    <source>
        <dbReference type="SAM" id="MobiDB-lite"/>
    </source>
</evidence>
<dbReference type="PANTHER" id="PTHR24223:SF454">
    <property type="match status" value="1"/>
</dbReference>
<dbReference type="PROSITE" id="PS50929">
    <property type="entry name" value="ABC_TM1F"/>
    <property type="match status" value="1"/>
</dbReference>
<feature type="region of interest" description="Disordered" evidence="9">
    <location>
        <begin position="274"/>
        <end position="301"/>
    </location>
</feature>
<keyword evidence="5" id="KW-0547">Nucleotide-binding</keyword>
<dbReference type="Pfam" id="PF00664">
    <property type="entry name" value="ABC_membrane"/>
    <property type="match status" value="1"/>
</dbReference>
<dbReference type="Pfam" id="PF24357">
    <property type="entry name" value="TMD0_ABC"/>
    <property type="match status" value="1"/>
</dbReference>
<dbReference type="SUPFAM" id="SSF90123">
    <property type="entry name" value="ABC transporter transmembrane region"/>
    <property type="match status" value="1"/>
</dbReference>
<evidence type="ECO:0000256" key="6">
    <source>
        <dbReference type="ARBA" id="ARBA00022840"/>
    </source>
</evidence>
<feature type="compositionally biased region" description="Low complexity" evidence="9">
    <location>
        <begin position="287"/>
        <end position="301"/>
    </location>
</feature>
<dbReference type="PANTHER" id="PTHR24223">
    <property type="entry name" value="ATP-BINDING CASSETTE SUB-FAMILY C"/>
    <property type="match status" value="1"/>
</dbReference>
<evidence type="ECO:0000256" key="1">
    <source>
        <dbReference type="ARBA" id="ARBA00004141"/>
    </source>
</evidence>
<feature type="transmembrane region" description="Helical" evidence="10">
    <location>
        <begin position="133"/>
        <end position="155"/>
    </location>
</feature>
<evidence type="ECO:0000259" key="11">
    <source>
        <dbReference type="PROSITE" id="PS50929"/>
    </source>
</evidence>
<keyword evidence="3" id="KW-0813">Transport</keyword>
<dbReference type="Gene3D" id="1.20.1560.10">
    <property type="entry name" value="ABC transporter type 1, transmembrane domain"/>
    <property type="match status" value="1"/>
</dbReference>
<keyword evidence="13" id="KW-1185">Reference proteome</keyword>
<evidence type="ECO:0000313" key="12">
    <source>
        <dbReference type="EMBL" id="KAJ8313000.1"/>
    </source>
</evidence>
<keyword evidence="4 10" id="KW-0812">Transmembrane</keyword>
<dbReference type="EMBL" id="JARBDR010000440">
    <property type="protein sequence ID" value="KAJ8313000.1"/>
    <property type="molecule type" value="Genomic_DNA"/>
</dbReference>
<feature type="transmembrane region" description="Helical" evidence="10">
    <location>
        <begin position="366"/>
        <end position="385"/>
    </location>
</feature>
<comment type="caution">
    <text evidence="12">The sequence shown here is derived from an EMBL/GenBank/DDBJ whole genome shotgun (WGS) entry which is preliminary data.</text>
</comment>
<feature type="transmembrane region" description="Helical" evidence="10">
    <location>
        <begin position="167"/>
        <end position="186"/>
    </location>
</feature>
<feature type="transmembrane region" description="Helical" evidence="10">
    <location>
        <begin position="21"/>
        <end position="43"/>
    </location>
</feature>
<feature type="non-terminal residue" evidence="12">
    <location>
        <position position="1"/>
    </location>
</feature>
<feature type="transmembrane region" description="Helical" evidence="10">
    <location>
        <begin position="333"/>
        <end position="354"/>
    </location>
</feature>
<evidence type="ECO:0000256" key="4">
    <source>
        <dbReference type="ARBA" id="ARBA00022692"/>
    </source>
</evidence>
<evidence type="ECO:0000256" key="3">
    <source>
        <dbReference type="ARBA" id="ARBA00022448"/>
    </source>
</evidence>
<sequence>NDSSIQESDWPVLTKCFENTVLVWIPCGWLWLTTPLYLFHLYYNGRFKPKIPISPLSISKFTLCTLLCIMCTIETIQTVTGCVCEEQADENCECEDRDVSDDTLVSGILKPVTFLLAGILTQIERLRGVVSSVILFVFWLLLVLAGIVPCFTKILDKDYEEDLFRFVVFYIYFFFISTQLVLHAFAEDGQNGSITRDKNPCPERKASVLNKLYFWWMNSIVFKAYKTRLYEDDLWSLNPKDQSVNIIPDFDRRWNKELDSSFLEMNVSKQKSKKCLRNLSSDPTEKSPLLESISSSNSGSEFPNHHGNYKFYRLPSLIKVLCKTYGMTFLASLFFKLLSDVLQFASPIFLSILIDFSESKTSPDWIGYMAASGMFICTIFQSVFYHQNFQLGMTVGMRIKSALISAIYKKI</sequence>
<protein>
    <recommendedName>
        <fullName evidence="11">ABC transmembrane type-1 domain-containing protein</fullName>
    </recommendedName>
</protein>
<keyword evidence="6" id="KW-0067">ATP-binding</keyword>
<dbReference type="Proteomes" id="UP001217089">
    <property type="component" value="Unassembled WGS sequence"/>
</dbReference>
<proteinExistence type="inferred from homology"/>